<evidence type="ECO:0000313" key="4">
    <source>
        <dbReference type="EMBL" id="QQL43717.1"/>
    </source>
</evidence>
<dbReference type="Pfam" id="PF25202">
    <property type="entry name" value="DUF7834"/>
    <property type="match status" value="1"/>
</dbReference>
<dbReference type="Proteomes" id="UP000475117">
    <property type="component" value="Chromosome"/>
</dbReference>
<dbReference type="Pfam" id="PF03235">
    <property type="entry name" value="GmrSD_N"/>
    <property type="match status" value="1"/>
</dbReference>
<dbReference type="InterPro" id="IPR057156">
    <property type="entry name" value="DUF7834"/>
</dbReference>
<evidence type="ECO:0000313" key="5">
    <source>
        <dbReference type="Proteomes" id="UP000475117"/>
    </source>
</evidence>
<accession>A0A6B3L1Y6</accession>
<feature type="domain" description="GmrSD restriction endonucleases N-terminal" evidence="2">
    <location>
        <begin position="33"/>
        <end position="210"/>
    </location>
</feature>
<evidence type="ECO:0000259" key="3">
    <source>
        <dbReference type="Pfam" id="PF25202"/>
    </source>
</evidence>
<proteinExistence type="predicted"/>
<dbReference type="InterPro" id="IPR004919">
    <property type="entry name" value="GmrSD_N"/>
</dbReference>
<dbReference type="RefSeq" id="WP_164361603.1">
    <property type="nucleotide sequence ID" value="NZ_CP066776.1"/>
</dbReference>
<sequence>MSQLVADHPSAKPNGTADTRTAEPLDKAIISVKALLSDQSLRIPEYQRPYKWGVRNVNQLFGDITKHQGKSSYRLGTIVFHKEKGCRNIVDGQQRTITLLLIVKAFLKERRDQVEDHRLKKHLSDFDAQGLIDPEFDSEISHLNIYRNYQEICRLVTRPDFTEELMVFLLEKCQLVTFSLENVSEAFQFFDSQNARGRDLEPHDLLKAYHLREFTEADESLKAATVAQWENSETEELANLFALYLYRIRNWAKDSSARYFGKNDTGLFKGVNMEKIADYPYVEQLRMAHHFVDHYNHQYERRIDHHRLDFPFHLDQIIINGRRFFELVSHYQNKVKDIRHAGEKLPPIVDHTKLDELPRRILDTLNTYSGRNRTGDRYTRSIFDCLLLYYVDKFGLTEISRAVEKIFIWSYTLRLRQQVVQLASMDNHVLDNGNLFKLVRESTHPSEFLSYPLDTLQEKDVHKTEATKAIRELFEEMRYYAV</sequence>
<evidence type="ECO:0000256" key="1">
    <source>
        <dbReference type="SAM" id="MobiDB-lite"/>
    </source>
</evidence>
<dbReference type="PANTHER" id="PTHR35149:SF1">
    <property type="entry name" value="DUF5655 DOMAIN-CONTAINING PROTEIN"/>
    <property type="match status" value="1"/>
</dbReference>
<gene>
    <name evidence="4" type="ORF">G3M56_007335</name>
</gene>
<name>A0A6B3L1Y6_9BACT</name>
<dbReference type="EMBL" id="CP066776">
    <property type="protein sequence ID" value="QQL43717.1"/>
    <property type="molecule type" value="Genomic_DNA"/>
</dbReference>
<protein>
    <submittedName>
        <fullName evidence="4">DUF262 domain-containing protein</fullName>
    </submittedName>
</protein>
<reference evidence="4 5" key="1">
    <citation type="submission" date="2020-12" db="EMBL/GenBank/DDBJ databases">
        <title>Sulforoseuscoccus oceanibium gen. nov., sp. nov., a representative of the phylum Verrucomicrobia with special cytoplasmic membrane, and proposal of Sulforoseuscoccusaceae fam. nov.</title>
        <authorList>
            <person name="Xi F."/>
        </authorList>
    </citation>
    <scope>NUCLEOTIDE SEQUENCE [LARGE SCALE GENOMIC DNA]</scope>
    <source>
        <strain evidence="4 5">T37</strain>
    </source>
</reference>
<organism evidence="4 5">
    <name type="scientific">Sulfuriroseicoccus oceanibius</name>
    <dbReference type="NCBI Taxonomy" id="2707525"/>
    <lineage>
        <taxon>Bacteria</taxon>
        <taxon>Pseudomonadati</taxon>
        <taxon>Verrucomicrobiota</taxon>
        <taxon>Verrucomicrobiia</taxon>
        <taxon>Verrucomicrobiales</taxon>
        <taxon>Verrucomicrobiaceae</taxon>
        <taxon>Sulfuriroseicoccus</taxon>
    </lineage>
</organism>
<dbReference type="AlphaFoldDB" id="A0A6B3L1Y6"/>
<evidence type="ECO:0000259" key="2">
    <source>
        <dbReference type="Pfam" id="PF03235"/>
    </source>
</evidence>
<feature type="region of interest" description="Disordered" evidence="1">
    <location>
        <begin position="1"/>
        <end position="22"/>
    </location>
</feature>
<feature type="domain" description="DUF7834" evidence="3">
    <location>
        <begin position="222"/>
        <end position="463"/>
    </location>
</feature>
<keyword evidence="5" id="KW-1185">Reference proteome</keyword>
<dbReference type="KEGG" id="soa:G3M56_007335"/>
<dbReference type="PANTHER" id="PTHR35149">
    <property type="entry name" value="SLL5132 PROTEIN"/>
    <property type="match status" value="1"/>
</dbReference>